<evidence type="ECO:0000313" key="4">
    <source>
        <dbReference type="Proteomes" id="UP000064201"/>
    </source>
</evidence>
<evidence type="ECO:0000313" key="3">
    <source>
        <dbReference type="EMBL" id="AKJ96377.1"/>
    </source>
</evidence>
<reference evidence="3 4" key="1">
    <citation type="submission" date="2015-04" db="EMBL/GenBank/DDBJ databases">
        <title>Complete Sequence for the Genome of the Thioalkalivibrio versutus D301.</title>
        <authorList>
            <person name="Mu T."/>
            <person name="Zhou J."/>
            <person name="Xu X."/>
        </authorList>
    </citation>
    <scope>NUCLEOTIDE SEQUENCE [LARGE SCALE GENOMIC DNA]</scope>
    <source>
        <strain evidence="3 4">D301</strain>
    </source>
</reference>
<sequence length="234" mass="26516">MVPQSRFLPAPLFLALLTLPLAAQGMDPGDPDYDPLEDDSLWGETVSPDQTQTTSPELTFLLEEPDRTPHHHQNQIRITQSSLEDGWADLRQCHNDVAAIRRMVIVYNEAVIDELQVESTRNIESARAEGDRVDLRGVQEDAEVCVTARMKIVEDEGDGVYRLENGPFVRRFLDGYFPMRVTMAVSWGDLDLRLAETDPADQEGFEVVTSDHGFMFDTLFEGELRTLVRLRNSH</sequence>
<dbReference type="EMBL" id="CP011367">
    <property type="protein sequence ID" value="AKJ96377.1"/>
    <property type="molecule type" value="Genomic_DNA"/>
</dbReference>
<accession>A0A0G3GA05</accession>
<keyword evidence="2" id="KW-0732">Signal</keyword>
<dbReference type="Proteomes" id="UP000064201">
    <property type="component" value="Chromosome"/>
</dbReference>
<feature type="signal peptide" evidence="2">
    <location>
        <begin position="1"/>
        <end position="23"/>
    </location>
</feature>
<dbReference type="AlphaFoldDB" id="A0A0G3GA05"/>
<feature type="compositionally biased region" description="Acidic residues" evidence="1">
    <location>
        <begin position="29"/>
        <end position="41"/>
    </location>
</feature>
<proteinExistence type="predicted"/>
<organism evidence="3 4">
    <name type="scientific">Thioalkalivibrio versutus</name>
    <dbReference type="NCBI Taxonomy" id="106634"/>
    <lineage>
        <taxon>Bacteria</taxon>
        <taxon>Pseudomonadati</taxon>
        <taxon>Pseudomonadota</taxon>
        <taxon>Gammaproteobacteria</taxon>
        <taxon>Chromatiales</taxon>
        <taxon>Ectothiorhodospiraceae</taxon>
        <taxon>Thioalkalivibrio</taxon>
    </lineage>
</organism>
<dbReference type="OrthoDB" id="8560667at2"/>
<keyword evidence="4" id="KW-1185">Reference proteome</keyword>
<evidence type="ECO:0000256" key="2">
    <source>
        <dbReference type="SAM" id="SignalP"/>
    </source>
</evidence>
<dbReference type="GO" id="GO:0016787">
    <property type="term" value="F:hydrolase activity"/>
    <property type="evidence" value="ECO:0007669"/>
    <property type="project" value="UniProtKB-KW"/>
</dbReference>
<evidence type="ECO:0000256" key="1">
    <source>
        <dbReference type="SAM" id="MobiDB-lite"/>
    </source>
</evidence>
<protein>
    <submittedName>
        <fullName evidence="3">Alpha/beta hydrolase fold protein</fullName>
    </submittedName>
</protein>
<dbReference type="KEGG" id="tvr:TVD_00845"/>
<feature type="chain" id="PRO_5002554092" evidence="2">
    <location>
        <begin position="24"/>
        <end position="234"/>
    </location>
</feature>
<gene>
    <name evidence="3" type="ORF">TVD_00845</name>
</gene>
<keyword evidence="3" id="KW-0378">Hydrolase</keyword>
<feature type="region of interest" description="Disordered" evidence="1">
    <location>
        <begin position="28"/>
        <end position="53"/>
    </location>
</feature>
<dbReference type="STRING" id="106634.TVD_00845"/>
<name>A0A0G3GA05_9GAMM</name>
<dbReference type="PATRIC" id="fig|106634.4.peg.172"/>
<dbReference type="RefSeq" id="WP_024326868.1">
    <property type="nucleotide sequence ID" value="NZ_CP011367.1"/>
</dbReference>